<feature type="repeat" description="ANK" evidence="7">
    <location>
        <begin position="54"/>
        <end position="76"/>
    </location>
</feature>
<dbReference type="PROSITE" id="PS50088">
    <property type="entry name" value="ANK_REPEAT"/>
    <property type="match status" value="2"/>
</dbReference>
<feature type="transmembrane region" description="Helical" evidence="8">
    <location>
        <begin position="294"/>
        <end position="315"/>
    </location>
</feature>
<dbReference type="Pfam" id="PF13962">
    <property type="entry name" value="PGG"/>
    <property type="match status" value="1"/>
</dbReference>
<feature type="repeat" description="ANK" evidence="7">
    <location>
        <begin position="124"/>
        <end position="148"/>
    </location>
</feature>
<organism evidence="10 11">
    <name type="scientific">Oryza sativa subsp. indica</name>
    <name type="common">Rice</name>
    <dbReference type="NCBI Taxonomy" id="39946"/>
    <lineage>
        <taxon>Eukaryota</taxon>
        <taxon>Viridiplantae</taxon>
        <taxon>Streptophyta</taxon>
        <taxon>Embryophyta</taxon>
        <taxon>Tracheophyta</taxon>
        <taxon>Spermatophyta</taxon>
        <taxon>Magnoliopsida</taxon>
        <taxon>Liliopsida</taxon>
        <taxon>Poales</taxon>
        <taxon>Poaceae</taxon>
        <taxon>BOP clade</taxon>
        <taxon>Oryzoideae</taxon>
        <taxon>Oryzeae</taxon>
        <taxon>Oryzinae</taxon>
        <taxon>Oryza</taxon>
        <taxon>Oryza sativa</taxon>
    </lineage>
</organism>
<dbReference type="Pfam" id="PF12796">
    <property type="entry name" value="Ank_2"/>
    <property type="match status" value="2"/>
</dbReference>
<dbReference type="InterPro" id="IPR026961">
    <property type="entry name" value="PGG_dom"/>
</dbReference>
<dbReference type="Gramene" id="BGIOSGA034062-TA">
    <property type="protein sequence ID" value="BGIOSGA034062-PA"/>
    <property type="gene ID" value="BGIOSGA034062"/>
</dbReference>
<evidence type="ECO:0000313" key="11">
    <source>
        <dbReference type="Proteomes" id="UP000007015"/>
    </source>
</evidence>
<proteinExistence type="predicted"/>
<dbReference type="PANTHER" id="PTHR24186:SF41">
    <property type="entry name" value="PGG DOMAIN-CONTAINING PROTEIN"/>
    <property type="match status" value="1"/>
</dbReference>
<dbReference type="Gene3D" id="1.25.40.20">
    <property type="entry name" value="Ankyrin repeat-containing domain"/>
    <property type="match status" value="2"/>
</dbReference>
<feature type="transmembrane region" description="Helical" evidence="8">
    <location>
        <begin position="327"/>
        <end position="356"/>
    </location>
</feature>
<evidence type="ECO:0000256" key="6">
    <source>
        <dbReference type="ARBA" id="ARBA00023136"/>
    </source>
</evidence>
<dbReference type="HOGENOM" id="CLU_000134_36_1_1"/>
<dbReference type="OMA" id="QVIYYGM"/>
<dbReference type="PROSITE" id="PS50297">
    <property type="entry name" value="ANK_REP_REGION"/>
    <property type="match status" value="2"/>
</dbReference>
<evidence type="ECO:0000256" key="5">
    <source>
        <dbReference type="ARBA" id="ARBA00023043"/>
    </source>
</evidence>
<feature type="transmembrane region" description="Helical" evidence="8">
    <location>
        <begin position="377"/>
        <end position="398"/>
    </location>
</feature>
<dbReference type="EMBL" id="CM000136">
    <property type="protein sequence ID" value="EAY80799.1"/>
    <property type="molecule type" value="Genomic_DNA"/>
</dbReference>
<dbReference type="AlphaFoldDB" id="A2ZDW5"/>
<comment type="subcellular location">
    <subcellularLocation>
        <location evidence="1">Membrane</location>
        <topology evidence="1">Multi-pass membrane protein</topology>
    </subcellularLocation>
</comment>
<feature type="transmembrane region" description="Helical" evidence="8">
    <location>
        <begin position="254"/>
        <end position="274"/>
    </location>
</feature>
<sequence length="406" mass="44958">MVSLLLQWKPALLSDYDSNKSSPLHFASSDGDCSIIQEILTHAPPNTAFMLDNEGLSPLHVAALMGHAAIVHLLLQFCPSSVDIRDNYGRTFLHAAAMKGHSSIISYAIKKKILEHLLNAKDKEGNTTLHLAVIAGECNVVSKLLSSGKMQANIMNSAGHTPTDLVKNCKGFYSMVRLVLKLYASGAQFQPQRQDYIEKWNVQDIMKWRETTSKNLAVVSTLVATIAFSAAFNIPGSYGNDGRANLAGNSLYSIFLILDTFSVVTSVMATILLVYGRASRSQRSWLGFMVSMHFLWLSLNSMVLGFFAAIAAVMSKERGIKIVMSQLIYYGMYILTTLLSILAMPGSFTSIVKFLIGAPKERQRHTKRWISRQYPFAIFYIVNAVLFVIINSLAMASFEVARNLSY</sequence>
<evidence type="ECO:0000256" key="2">
    <source>
        <dbReference type="ARBA" id="ARBA00022692"/>
    </source>
</evidence>
<feature type="domain" description="PGG" evidence="9">
    <location>
        <begin position="207"/>
        <end position="312"/>
    </location>
</feature>
<keyword evidence="4 8" id="KW-1133">Transmembrane helix</keyword>
<keyword evidence="2 8" id="KW-0812">Transmembrane</keyword>
<reference evidence="10 11" key="1">
    <citation type="journal article" date="2005" name="PLoS Biol.">
        <title>The genomes of Oryza sativa: a history of duplications.</title>
        <authorList>
            <person name="Yu J."/>
            <person name="Wang J."/>
            <person name="Lin W."/>
            <person name="Li S."/>
            <person name="Li H."/>
            <person name="Zhou J."/>
            <person name="Ni P."/>
            <person name="Dong W."/>
            <person name="Hu S."/>
            <person name="Zeng C."/>
            <person name="Zhang J."/>
            <person name="Zhang Y."/>
            <person name="Li R."/>
            <person name="Xu Z."/>
            <person name="Li S."/>
            <person name="Li X."/>
            <person name="Zheng H."/>
            <person name="Cong L."/>
            <person name="Lin L."/>
            <person name="Yin J."/>
            <person name="Geng J."/>
            <person name="Li G."/>
            <person name="Shi J."/>
            <person name="Liu J."/>
            <person name="Lv H."/>
            <person name="Li J."/>
            <person name="Wang J."/>
            <person name="Deng Y."/>
            <person name="Ran L."/>
            <person name="Shi X."/>
            <person name="Wang X."/>
            <person name="Wu Q."/>
            <person name="Li C."/>
            <person name="Ren X."/>
            <person name="Wang J."/>
            <person name="Wang X."/>
            <person name="Li D."/>
            <person name="Liu D."/>
            <person name="Zhang X."/>
            <person name="Ji Z."/>
            <person name="Zhao W."/>
            <person name="Sun Y."/>
            <person name="Zhang Z."/>
            <person name="Bao J."/>
            <person name="Han Y."/>
            <person name="Dong L."/>
            <person name="Ji J."/>
            <person name="Chen P."/>
            <person name="Wu S."/>
            <person name="Liu J."/>
            <person name="Xiao Y."/>
            <person name="Bu D."/>
            <person name="Tan J."/>
            <person name="Yang L."/>
            <person name="Ye C."/>
            <person name="Zhang J."/>
            <person name="Xu J."/>
            <person name="Zhou Y."/>
            <person name="Yu Y."/>
            <person name="Zhang B."/>
            <person name="Zhuang S."/>
            <person name="Wei H."/>
            <person name="Liu B."/>
            <person name="Lei M."/>
            <person name="Yu H."/>
            <person name="Li Y."/>
            <person name="Xu H."/>
            <person name="Wei S."/>
            <person name="He X."/>
            <person name="Fang L."/>
            <person name="Zhang Z."/>
            <person name="Zhang Y."/>
            <person name="Huang X."/>
            <person name="Su Z."/>
            <person name="Tong W."/>
            <person name="Li J."/>
            <person name="Tong Z."/>
            <person name="Li S."/>
            <person name="Ye J."/>
            <person name="Wang L."/>
            <person name="Fang L."/>
            <person name="Lei T."/>
            <person name="Chen C."/>
            <person name="Chen H."/>
            <person name="Xu Z."/>
            <person name="Li H."/>
            <person name="Huang H."/>
            <person name="Zhang F."/>
            <person name="Xu H."/>
            <person name="Li N."/>
            <person name="Zhao C."/>
            <person name="Li S."/>
            <person name="Dong L."/>
            <person name="Huang Y."/>
            <person name="Li L."/>
            <person name="Xi Y."/>
            <person name="Qi Q."/>
            <person name="Li W."/>
            <person name="Zhang B."/>
            <person name="Hu W."/>
            <person name="Zhang Y."/>
            <person name="Tian X."/>
            <person name="Jiao Y."/>
            <person name="Liang X."/>
            <person name="Jin J."/>
            <person name="Gao L."/>
            <person name="Zheng W."/>
            <person name="Hao B."/>
            <person name="Liu S."/>
            <person name="Wang W."/>
            <person name="Yuan L."/>
            <person name="Cao M."/>
            <person name="McDermott J."/>
            <person name="Samudrala R."/>
            <person name="Wang J."/>
            <person name="Wong G.K."/>
            <person name="Yang H."/>
        </authorList>
    </citation>
    <scope>NUCLEOTIDE SEQUENCE [LARGE SCALE GENOMIC DNA]</scope>
    <source>
        <strain evidence="11">cv. 93-11</strain>
    </source>
</reference>
<evidence type="ECO:0000256" key="4">
    <source>
        <dbReference type="ARBA" id="ARBA00022989"/>
    </source>
</evidence>
<dbReference type="InterPro" id="IPR002110">
    <property type="entry name" value="Ankyrin_rpt"/>
</dbReference>
<keyword evidence="3" id="KW-0677">Repeat</keyword>
<protein>
    <recommendedName>
        <fullName evidence="9">PGG domain-containing protein</fullName>
    </recommendedName>
</protein>
<keyword evidence="11" id="KW-1185">Reference proteome</keyword>
<evidence type="ECO:0000256" key="7">
    <source>
        <dbReference type="PROSITE-ProRule" id="PRU00023"/>
    </source>
</evidence>
<dbReference type="Proteomes" id="UP000007015">
    <property type="component" value="Chromosome 11"/>
</dbReference>
<dbReference type="SUPFAM" id="SSF48403">
    <property type="entry name" value="Ankyrin repeat"/>
    <property type="match status" value="1"/>
</dbReference>
<dbReference type="PANTHER" id="PTHR24186">
    <property type="entry name" value="PROTEIN PHOSPHATASE 1 REGULATORY SUBUNIT"/>
    <property type="match status" value="1"/>
</dbReference>
<evidence type="ECO:0000256" key="1">
    <source>
        <dbReference type="ARBA" id="ARBA00004141"/>
    </source>
</evidence>
<evidence type="ECO:0000256" key="8">
    <source>
        <dbReference type="SAM" id="Phobius"/>
    </source>
</evidence>
<evidence type="ECO:0000256" key="3">
    <source>
        <dbReference type="ARBA" id="ARBA00022737"/>
    </source>
</evidence>
<evidence type="ECO:0000259" key="9">
    <source>
        <dbReference type="Pfam" id="PF13962"/>
    </source>
</evidence>
<gene>
    <name evidence="10" type="ORF">OsI_35980</name>
</gene>
<dbReference type="STRING" id="39946.A2ZDW5"/>
<keyword evidence="5 7" id="KW-0040">ANK repeat</keyword>
<evidence type="ECO:0000313" key="10">
    <source>
        <dbReference type="EMBL" id="EAY80799.1"/>
    </source>
</evidence>
<name>A2ZDW5_ORYSI</name>
<accession>A2ZDW5</accession>
<dbReference type="GO" id="GO:0005886">
    <property type="term" value="C:plasma membrane"/>
    <property type="evidence" value="ECO:0007669"/>
    <property type="project" value="TreeGrafter"/>
</dbReference>
<feature type="transmembrane region" description="Helical" evidence="8">
    <location>
        <begin position="216"/>
        <end position="234"/>
    </location>
</feature>
<dbReference type="InterPro" id="IPR036770">
    <property type="entry name" value="Ankyrin_rpt-contain_sf"/>
</dbReference>
<keyword evidence="6 8" id="KW-0472">Membrane</keyword>
<dbReference type="FunFam" id="1.25.40.20:FF:000595">
    <property type="entry name" value="Os11g0435300 protein"/>
    <property type="match status" value="1"/>
</dbReference>
<dbReference type="SMART" id="SM00248">
    <property type="entry name" value="ANK"/>
    <property type="match status" value="4"/>
</dbReference>